<sequence length="315" mass="33884">MWDMYKAIWQVSGGRQIILIVLSLAVAALAAVPLSFQKSIVNELTDGALDATHLFQLGAGMIGVILLSLALKWLVSYRSGVLGEDIVRLLRQRIFDRTVGWVQEAGDATPKGTLSTAVSAESEELGKFTGGAFSDPVVQIGTLVSVIGYIASSQPGLGLIALTVIAPQVVLVLLTQRKVNALVAERVRVLRRATNQMILSGADAEMQSILDDFDTIFETRRRMFIWKLSTKFIISALNATGTVGVLMLGGWLVLNGKTDVGTVVAATIGLGRIQAPTAFLIAFYRQVSATRVKFELLREVLQTPGESARHHGPAA</sequence>
<dbReference type="GO" id="GO:0005524">
    <property type="term" value="F:ATP binding"/>
    <property type="evidence" value="ECO:0007669"/>
    <property type="project" value="InterPro"/>
</dbReference>
<evidence type="ECO:0000256" key="5">
    <source>
        <dbReference type="SAM" id="Phobius"/>
    </source>
</evidence>
<dbReference type="STRING" id="999627.SAMN05216236_109101"/>
<feature type="transmembrane region" description="Helical" evidence="5">
    <location>
        <begin position="232"/>
        <end position="254"/>
    </location>
</feature>
<dbReference type="GO" id="GO:0005886">
    <property type="term" value="C:plasma membrane"/>
    <property type="evidence" value="ECO:0007669"/>
    <property type="project" value="UniProtKB-SubCell"/>
</dbReference>
<protein>
    <submittedName>
        <fullName evidence="7">ABC transporter transmembrane region</fullName>
    </submittedName>
</protein>
<dbReference type="EMBL" id="FPAW01000009">
    <property type="protein sequence ID" value="SFT85085.1"/>
    <property type="molecule type" value="Genomic_DNA"/>
</dbReference>
<reference evidence="7 8" key="1">
    <citation type="submission" date="2016-10" db="EMBL/GenBank/DDBJ databases">
        <authorList>
            <person name="de Groot N.N."/>
        </authorList>
    </citation>
    <scope>NUCLEOTIDE SEQUENCE [LARGE SCALE GENOMIC DNA]</scope>
    <source>
        <strain evidence="7 8">CGMCC 1.10959</strain>
    </source>
</reference>
<dbReference type="Proteomes" id="UP000182466">
    <property type="component" value="Unassembled WGS sequence"/>
</dbReference>
<dbReference type="Pfam" id="PF00664">
    <property type="entry name" value="ABC_membrane"/>
    <property type="match status" value="1"/>
</dbReference>
<keyword evidence="8" id="KW-1185">Reference proteome</keyword>
<dbReference type="SUPFAM" id="SSF90123">
    <property type="entry name" value="ABC transporter transmembrane region"/>
    <property type="match status" value="1"/>
</dbReference>
<feature type="domain" description="ABC transmembrane type-1" evidence="6">
    <location>
        <begin position="17"/>
        <end position="289"/>
    </location>
</feature>
<dbReference type="GO" id="GO:0015421">
    <property type="term" value="F:ABC-type oligopeptide transporter activity"/>
    <property type="evidence" value="ECO:0007669"/>
    <property type="project" value="TreeGrafter"/>
</dbReference>
<proteinExistence type="predicted"/>
<dbReference type="RefSeq" id="WP_051372316.1">
    <property type="nucleotide sequence ID" value="NZ_FPAW01000009.1"/>
</dbReference>
<dbReference type="PROSITE" id="PS50929">
    <property type="entry name" value="ABC_TM1F"/>
    <property type="match status" value="1"/>
</dbReference>
<organism evidence="7 8">
    <name type="scientific">Sedimentitalea nanhaiensis</name>
    <dbReference type="NCBI Taxonomy" id="999627"/>
    <lineage>
        <taxon>Bacteria</taxon>
        <taxon>Pseudomonadati</taxon>
        <taxon>Pseudomonadota</taxon>
        <taxon>Alphaproteobacteria</taxon>
        <taxon>Rhodobacterales</taxon>
        <taxon>Paracoccaceae</taxon>
        <taxon>Sedimentitalea</taxon>
    </lineage>
</organism>
<dbReference type="PANTHER" id="PTHR43394">
    <property type="entry name" value="ATP-DEPENDENT PERMEASE MDL1, MITOCHONDRIAL"/>
    <property type="match status" value="1"/>
</dbReference>
<dbReference type="AlphaFoldDB" id="A0A1I7BD36"/>
<keyword evidence="4 5" id="KW-0472">Membrane</keyword>
<evidence type="ECO:0000256" key="3">
    <source>
        <dbReference type="ARBA" id="ARBA00022989"/>
    </source>
</evidence>
<dbReference type="InterPro" id="IPR011527">
    <property type="entry name" value="ABC1_TM_dom"/>
</dbReference>
<dbReference type="Gene3D" id="1.20.1560.10">
    <property type="entry name" value="ABC transporter type 1, transmembrane domain"/>
    <property type="match status" value="1"/>
</dbReference>
<dbReference type="OrthoDB" id="9760920at2"/>
<comment type="subcellular location">
    <subcellularLocation>
        <location evidence="1">Cell membrane</location>
        <topology evidence="1">Multi-pass membrane protein</topology>
    </subcellularLocation>
</comment>
<evidence type="ECO:0000256" key="4">
    <source>
        <dbReference type="ARBA" id="ARBA00023136"/>
    </source>
</evidence>
<gene>
    <name evidence="7" type="ORF">SAMN05216236_109101</name>
</gene>
<feature type="transmembrane region" description="Helical" evidence="5">
    <location>
        <begin position="260"/>
        <end position="284"/>
    </location>
</feature>
<evidence type="ECO:0000259" key="6">
    <source>
        <dbReference type="PROSITE" id="PS50929"/>
    </source>
</evidence>
<evidence type="ECO:0000256" key="2">
    <source>
        <dbReference type="ARBA" id="ARBA00022692"/>
    </source>
</evidence>
<accession>A0A1I7BD36</accession>
<keyword evidence="2 5" id="KW-0812">Transmembrane</keyword>
<evidence type="ECO:0000256" key="1">
    <source>
        <dbReference type="ARBA" id="ARBA00004651"/>
    </source>
</evidence>
<keyword evidence="3 5" id="KW-1133">Transmembrane helix</keyword>
<dbReference type="PANTHER" id="PTHR43394:SF1">
    <property type="entry name" value="ATP-BINDING CASSETTE SUB-FAMILY B MEMBER 10, MITOCHONDRIAL"/>
    <property type="match status" value="1"/>
</dbReference>
<dbReference type="eggNOG" id="COG2274">
    <property type="taxonomic scope" value="Bacteria"/>
</dbReference>
<evidence type="ECO:0000313" key="7">
    <source>
        <dbReference type="EMBL" id="SFT85085.1"/>
    </source>
</evidence>
<evidence type="ECO:0000313" key="8">
    <source>
        <dbReference type="Proteomes" id="UP000182466"/>
    </source>
</evidence>
<dbReference type="InterPro" id="IPR039421">
    <property type="entry name" value="Type_1_exporter"/>
</dbReference>
<dbReference type="InterPro" id="IPR036640">
    <property type="entry name" value="ABC1_TM_sf"/>
</dbReference>
<name>A0A1I7BD36_9RHOB</name>
<feature type="transmembrane region" description="Helical" evidence="5">
    <location>
        <begin position="53"/>
        <end position="75"/>
    </location>
</feature>